<proteinExistence type="predicted"/>
<dbReference type="InterPro" id="IPR050680">
    <property type="entry name" value="YpeA/RimI_acetyltransf"/>
</dbReference>
<gene>
    <name evidence="4" type="ORF">BG261_05750</name>
</gene>
<keyword evidence="5" id="KW-1185">Reference proteome</keyword>
<keyword evidence="2" id="KW-0012">Acyltransferase</keyword>
<keyword evidence="1" id="KW-0808">Transferase</keyword>
<dbReference type="PROSITE" id="PS51186">
    <property type="entry name" value="GNAT"/>
    <property type="match status" value="1"/>
</dbReference>
<dbReference type="Gene3D" id="3.40.630.30">
    <property type="match status" value="1"/>
</dbReference>
<dbReference type="STRING" id="1859473.BG261_05750"/>
<evidence type="ECO:0000256" key="2">
    <source>
        <dbReference type="ARBA" id="ARBA00023315"/>
    </source>
</evidence>
<organism evidence="4 5">
    <name type="scientific">Floricoccus tropicus</name>
    <dbReference type="NCBI Taxonomy" id="1859473"/>
    <lineage>
        <taxon>Bacteria</taxon>
        <taxon>Bacillati</taxon>
        <taxon>Bacillota</taxon>
        <taxon>Bacilli</taxon>
        <taxon>Lactobacillales</taxon>
        <taxon>Streptococcaceae</taxon>
        <taxon>Floricoccus</taxon>
    </lineage>
</organism>
<accession>A0A1E8GLL6</accession>
<sequence length="193" mass="22871">MEIREYCVEDEKDWVECRLLSFLDSTYYKDVKKEKEKYPNHSLEYLAIEDGKVVGFIDVELNSDDLTQNKENGAIIWNLGVLPSYRGKGIANSLWEKVKEELKRKSFSYCELWTQDDKPANDFYRKVGFVQKSEFTYLRCRPKEVRQTIRLSDADVNAYFAEDMLFQASYSEKEKLEKICKDVVEVRLYAIYL</sequence>
<dbReference type="SUPFAM" id="SSF55729">
    <property type="entry name" value="Acyl-CoA N-acyltransferases (Nat)"/>
    <property type="match status" value="1"/>
</dbReference>
<dbReference type="Pfam" id="PF00583">
    <property type="entry name" value="Acetyltransf_1"/>
    <property type="match status" value="1"/>
</dbReference>
<dbReference type="GO" id="GO:0016747">
    <property type="term" value="F:acyltransferase activity, transferring groups other than amino-acyl groups"/>
    <property type="evidence" value="ECO:0007669"/>
    <property type="project" value="InterPro"/>
</dbReference>
<dbReference type="RefSeq" id="WP_070792818.1">
    <property type="nucleotide sequence ID" value="NZ_MKIR01000023.1"/>
</dbReference>
<dbReference type="EMBL" id="MKIR01000023">
    <property type="protein sequence ID" value="OFI48886.1"/>
    <property type="molecule type" value="Genomic_DNA"/>
</dbReference>
<dbReference type="CDD" id="cd04301">
    <property type="entry name" value="NAT_SF"/>
    <property type="match status" value="1"/>
</dbReference>
<comment type="caution">
    <text evidence="4">The sequence shown here is derived from an EMBL/GenBank/DDBJ whole genome shotgun (WGS) entry which is preliminary data.</text>
</comment>
<dbReference type="PANTHER" id="PTHR43420">
    <property type="entry name" value="ACETYLTRANSFERASE"/>
    <property type="match status" value="1"/>
</dbReference>
<dbReference type="OrthoDB" id="1821130at2"/>
<name>A0A1E8GLL6_9LACT</name>
<dbReference type="InterPro" id="IPR000182">
    <property type="entry name" value="GNAT_dom"/>
</dbReference>
<evidence type="ECO:0000259" key="3">
    <source>
        <dbReference type="PROSITE" id="PS51186"/>
    </source>
</evidence>
<evidence type="ECO:0000256" key="1">
    <source>
        <dbReference type="ARBA" id="ARBA00022679"/>
    </source>
</evidence>
<protein>
    <recommendedName>
        <fullName evidence="3">N-acetyltransferase domain-containing protein</fullName>
    </recommendedName>
</protein>
<dbReference type="AlphaFoldDB" id="A0A1E8GLL6"/>
<reference evidence="5" key="1">
    <citation type="submission" date="2016-09" db="EMBL/GenBank/DDBJ databases">
        <title>Draft genome sequence of a novel species of the family Streptococcaceae isolated from flowers.</title>
        <authorList>
            <person name="Chuah L.-O."/>
            <person name="Yap K.-P."/>
            <person name="Thong K.L."/>
            <person name="Liong M.T."/>
            <person name="Ahmad R."/>
            <person name="Rusul G."/>
        </authorList>
    </citation>
    <scope>NUCLEOTIDE SEQUENCE [LARGE SCALE GENOMIC DNA]</scope>
    <source>
        <strain evidence="5">DF1</strain>
    </source>
</reference>
<evidence type="ECO:0000313" key="4">
    <source>
        <dbReference type="EMBL" id="OFI48886.1"/>
    </source>
</evidence>
<evidence type="ECO:0000313" key="5">
    <source>
        <dbReference type="Proteomes" id="UP000178622"/>
    </source>
</evidence>
<feature type="domain" description="N-acetyltransferase" evidence="3">
    <location>
        <begin position="1"/>
        <end position="150"/>
    </location>
</feature>
<dbReference type="Proteomes" id="UP000178622">
    <property type="component" value="Unassembled WGS sequence"/>
</dbReference>
<dbReference type="InterPro" id="IPR016181">
    <property type="entry name" value="Acyl_CoA_acyltransferase"/>
</dbReference>